<dbReference type="AlphaFoldDB" id="A0A5J4Q8U3"/>
<organism evidence="1 2">
    <name type="scientific">Streblomastix strix</name>
    <dbReference type="NCBI Taxonomy" id="222440"/>
    <lineage>
        <taxon>Eukaryota</taxon>
        <taxon>Metamonada</taxon>
        <taxon>Preaxostyla</taxon>
        <taxon>Oxymonadida</taxon>
        <taxon>Streblomastigidae</taxon>
        <taxon>Streblomastix</taxon>
    </lineage>
</organism>
<evidence type="ECO:0000313" key="2">
    <source>
        <dbReference type="Proteomes" id="UP000324800"/>
    </source>
</evidence>
<protein>
    <submittedName>
        <fullName evidence="1">Uncharacterized protein</fullName>
    </submittedName>
</protein>
<gene>
    <name evidence="1" type="ORF">EZS28_054979</name>
</gene>
<reference evidence="1 2" key="1">
    <citation type="submission" date="2019-03" db="EMBL/GenBank/DDBJ databases">
        <title>Single cell metagenomics reveals metabolic interactions within the superorganism composed of flagellate Streblomastix strix and complex community of Bacteroidetes bacteria on its surface.</title>
        <authorList>
            <person name="Treitli S.C."/>
            <person name="Kolisko M."/>
            <person name="Husnik F."/>
            <person name="Keeling P."/>
            <person name="Hampl V."/>
        </authorList>
    </citation>
    <scope>NUCLEOTIDE SEQUENCE [LARGE SCALE GENOMIC DNA]</scope>
    <source>
        <strain evidence="1">ST1C</strain>
    </source>
</reference>
<sequence length="72" mass="8260">MKNLTTLCIGIVFKAREIENPLIRRGIILHLKSLDNDDDPKVKGFARKRLRELAINAVNRTEIKGRCFALLE</sequence>
<comment type="caution">
    <text evidence="1">The sequence shown here is derived from an EMBL/GenBank/DDBJ whole genome shotgun (WGS) entry which is preliminary data.</text>
</comment>
<proteinExistence type="predicted"/>
<accession>A0A5J4Q8U3</accession>
<name>A0A5J4Q8U3_9EUKA</name>
<evidence type="ECO:0000313" key="1">
    <source>
        <dbReference type="EMBL" id="KAA6318185.1"/>
    </source>
</evidence>
<dbReference type="Proteomes" id="UP000324800">
    <property type="component" value="Unassembled WGS sequence"/>
</dbReference>
<dbReference type="EMBL" id="SNRW01046338">
    <property type="protein sequence ID" value="KAA6318185.1"/>
    <property type="molecule type" value="Genomic_DNA"/>
</dbReference>